<name>A0ABW2SPG3_9ACTO</name>
<organism evidence="3 4">
    <name type="scientific">Schaalia naturae</name>
    <dbReference type="NCBI Taxonomy" id="635203"/>
    <lineage>
        <taxon>Bacteria</taxon>
        <taxon>Bacillati</taxon>
        <taxon>Actinomycetota</taxon>
        <taxon>Actinomycetes</taxon>
        <taxon>Actinomycetales</taxon>
        <taxon>Actinomycetaceae</taxon>
        <taxon>Schaalia</taxon>
    </lineage>
</organism>
<feature type="transmembrane region" description="Helical" evidence="2">
    <location>
        <begin position="80"/>
        <end position="99"/>
    </location>
</feature>
<dbReference type="RefSeq" id="WP_380974606.1">
    <property type="nucleotide sequence ID" value="NZ_JBHTEF010000001.1"/>
</dbReference>
<dbReference type="Proteomes" id="UP001596527">
    <property type="component" value="Unassembled WGS sequence"/>
</dbReference>
<reference evidence="4" key="1">
    <citation type="journal article" date="2019" name="Int. J. Syst. Evol. Microbiol.">
        <title>The Global Catalogue of Microorganisms (GCM) 10K type strain sequencing project: providing services to taxonomists for standard genome sequencing and annotation.</title>
        <authorList>
            <consortium name="The Broad Institute Genomics Platform"/>
            <consortium name="The Broad Institute Genome Sequencing Center for Infectious Disease"/>
            <person name="Wu L."/>
            <person name="Ma J."/>
        </authorList>
    </citation>
    <scope>NUCLEOTIDE SEQUENCE [LARGE SCALE GENOMIC DNA]</scope>
    <source>
        <strain evidence="4">CCUG 56698</strain>
    </source>
</reference>
<gene>
    <name evidence="3" type="ORF">ACFQWG_09135</name>
</gene>
<sequence length="104" mass="11363">MSDQNTSSDTRTPEEIQAELEATRREMSRTVDQLVAELQPARIAEKTKEAAQDKVLGLLEEAKAVIVRARQGDPDALRRVGYVAAGAAAVVGLTILRAVRRHRA</sequence>
<proteinExistence type="predicted"/>
<comment type="caution">
    <text evidence="3">The sequence shown here is derived from an EMBL/GenBank/DDBJ whole genome shotgun (WGS) entry which is preliminary data.</text>
</comment>
<feature type="coiled-coil region" evidence="1">
    <location>
        <begin position="17"/>
        <end position="61"/>
    </location>
</feature>
<accession>A0ABW2SPG3</accession>
<evidence type="ECO:0000313" key="3">
    <source>
        <dbReference type="EMBL" id="MFC7581353.1"/>
    </source>
</evidence>
<keyword evidence="2" id="KW-0812">Transmembrane</keyword>
<keyword evidence="2" id="KW-0472">Membrane</keyword>
<protein>
    <submittedName>
        <fullName evidence="3">DUF3618 domain-containing protein</fullName>
    </submittedName>
</protein>
<dbReference type="InterPro" id="IPR022062">
    <property type="entry name" value="DUF3618"/>
</dbReference>
<keyword evidence="1" id="KW-0175">Coiled coil</keyword>
<keyword evidence="2" id="KW-1133">Transmembrane helix</keyword>
<dbReference type="EMBL" id="JBHTEF010000001">
    <property type="protein sequence ID" value="MFC7581353.1"/>
    <property type="molecule type" value="Genomic_DNA"/>
</dbReference>
<evidence type="ECO:0000256" key="1">
    <source>
        <dbReference type="SAM" id="Coils"/>
    </source>
</evidence>
<evidence type="ECO:0000256" key="2">
    <source>
        <dbReference type="SAM" id="Phobius"/>
    </source>
</evidence>
<keyword evidence="4" id="KW-1185">Reference proteome</keyword>
<dbReference type="Pfam" id="PF12277">
    <property type="entry name" value="DUF3618"/>
    <property type="match status" value="1"/>
</dbReference>
<evidence type="ECO:0000313" key="4">
    <source>
        <dbReference type="Proteomes" id="UP001596527"/>
    </source>
</evidence>